<keyword evidence="3 6" id="KW-0812">Transmembrane</keyword>
<evidence type="ECO:0000256" key="1">
    <source>
        <dbReference type="ARBA" id="ARBA00004141"/>
    </source>
</evidence>
<dbReference type="GO" id="GO:0016020">
    <property type="term" value="C:membrane"/>
    <property type="evidence" value="ECO:0007669"/>
    <property type="project" value="UniProtKB-SubCell"/>
</dbReference>
<dbReference type="InterPro" id="IPR013525">
    <property type="entry name" value="ABC2_TM"/>
</dbReference>
<proteinExistence type="predicted"/>
<accession>A0A9P6R091</accession>
<evidence type="ECO:0000256" key="2">
    <source>
        <dbReference type="ARBA" id="ARBA00022448"/>
    </source>
</evidence>
<evidence type="ECO:0000256" key="5">
    <source>
        <dbReference type="ARBA" id="ARBA00023136"/>
    </source>
</evidence>
<organism evidence="8 9">
    <name type="scientific">Dissophora globulifera</name>
    <dbReference type="NCBI Taxonomy" id="979702"/>
    <lineage>
        <taxon>Eukaryota</taxon>
        <taxon>Fungi</taxon>
        <taxon>Fungi incertae sedis</taxon>
        <taxon>Mucoromycota</taxon>
        <taxon>Mortierellomycotina</taxon>
        <taxon>Mortierellomycetes</taxon>
        <taxon>Mortierellales</taxon>
        <taxon>Mortierellaceae</taxon>
        <taxon>Dissophora</taxon>
    </lineage>
</organism>
<dbReference type="InterPro" id="IPR050352">
    <property type="entry name" value="ABCG_transporters"/>
</dbReference>
<evidence type="ECO:0000313" key="9">
    <source>
        <dbReference type="Proteomes" id="UP000738325"/>
    </source>
</evidence>
<keyword evidence="9" id="KW-1185">Reference proteome</keyword>
<evidence type="ECO:0000313" key="8">
    <source>
        <dbReference type="EMBL" id="KAG0303207.1"/>
    </source>
</evidence>
<dbReference type="GO" id="GO:0140359">
    <property type="term" value="F:ABC-type transporter activity"/>
    <property type="evidence" value="ECO:0007669"/>
    <property type="project" value="InterPro"/>
</dbReference>
<dbReference type="EMBL" id="JAAAIP010001868">
    <property type="protein sequence ID" value="KAG0303207.1"/>
    <property type="molecule type" value="Genomic_DNA"/>
</dbReference>
<feature type="domain" description="ABC-2 type transporter transmembrane" evidence="7">
    <location>
        <begin position="7"/>
        <end position="78"/>
    </location>
</feature>
<keyword evidence="5 6" id="KW-0472">Membrane</keyword>
<evidence type="ECO:0000256" key="3">
    <source>
        <dbReference type="ARBA" id="ARBA00022692"/>
    </source>
</evidence>
<dbReference type="AlphaFoldDB" id="A0A9P6R091"/>
<evidence type="ECO:0000256" key="6">
    <source>
        <dbReference type="SAM" id="Phobius"/>
    </source>
</evidence>
<sequence>MIMIYRFSTEIVMYDRERMDRWYGPMAHLVSTCVYSAIPNMIYPTVFSVITYYLVGLRTDSVEHFGIWILTNIAGQFVTSELSDQLFSCPFTEIDGSWDTLRCAAWDGNLILKNQLHIDPHYYPGPIAYMILYFIGFLSLAYMALKFNVVNPTRASAGATIADVFVIQVAKALSGIWHALTLKRSLSNVISPSASAQSEKASILETRLEIFLKGLDQKDPITIRVQGLCLSVSLSTFEWSLSGILRGLKRERVEKQLLKDVDVVFPAGELTAILGGSGAGK</sequence>
<reference evidence="8" key="1">
    <citation type="journal article" date="2020" name="Fungal Divers.">
        <title>Resolving the Mortierellaceae phylogeny through synthesis of multi-gene phylogenetics and phylogenomics.</title>
        <authorList>
            <person name="Vandepol N."/>
            <person name="Liber J."/>
            <person name="Desiro A."/>
            <person name="Na H."/>
            <person name="Kennedy M."/>
            <person name="Barry K."/>
            <person name="Grigoriev I.V."/>
            <person name="Miller A.N."/>
            <person name="O'Donnell K."/>
            <person name="Stajich J.E."/>
            <person name="Bonito G."/>
        </authorList>
    </citation>
    <scope>NUCLEOTIDE SEQUENCE</scope>
    <source>
        <strain evidence="8">REB-010B</strain>
    </source>
</reference>
<gene>
    <name evidence="8" type="ORF">BGZ99_002740</name>
</gene>
<dbReference type="PANTHER" id="PTHR48041">
    <property type="entry name" value="ABC TRANSPORTER G FAMILY MEMBER 28"/>
    <property type="match status" value="1"/>
</dbReference>
<dbReference type="PANTHER" id="PTHR48041:SF91">
    <property type="entry name" value="ABC TRANSPORTER G FAMILY MEMBER 28"/>
    <property type="match status" value="1"/>
</dbReference>
<feature type="transmembrane region" description="Helical" evidence="6">
    <location>
        <begin position="21"/>
        <end position="38"/>
    </location>
</feature>
<comment type="caution">
    <text evidence="8">The sequence shown here is derived from an EMBL/GenBank/DDBJ whole genome shotgun (WGS) entry which is preliminary data.</text>
</comment>
<comment type="subcellular location">
    <subcellularLocation>
        <location evidence="1">Membrane</location>
        <topology evidence="1">Multi-pass membrane protein</topology>
    </subcellularLocation>
</comment>
<evidence type="ECO:0000256" key="4">
    <source>
        <dbReference type="ARBA" id="ARBA00022989"/>
    </source>
</evidence>
<evidence type="ECO:0000259" key="7">
    <source>
        <dbReference type="Pfam" id="PF01061"/>
    </source>
</evidence>
<protein>
    <recommendedName>
        <fullName evidence="7">ABC-2 type transporter transmembrane domain-containing protein</fullName>
    </recommendedName>
</protein>
<keyword evidence="2" id="KW-0813">Transport</keyword>
<dbReference type="Pfam" id="PF01061">
    <property type="entry name" value="ABC2_membrane"/>
    <property type="match status" value="1"/>
</dbReference>
<dbReference type="OrthoDB" id="66620at2759"/>
<feature type="non-terminal residue" evidence="8">
    <location>
        <position position="281"/>
    </location>
</feature>
<keyword evidence="4 6" id="KW-1133">Transmembrane helix</keyword>
<name>A0A9P6R091_9FUNG</name>
<dbReference type="Proteomes" id="UP000738325">
    <property type="component" value="Unassembled WGS sequence"/>
</dbReference>
<feature type="transmembrane region" description="Helical" evidence="6">
    <location>
        <begin position="127"/>
        <end position="145"/>
    </location>
</feature>